<evidence type="ECO:0000256" key="5">
    <source>
        <dbReference type="PIRSR" id="PIRSR600760-2"/>
    </source>
</evidence>
<dbReference type="RefSeq" id="WP_191159413.1">
    <property type="nucleotide sequence ID" value="NZ_JACXAI010000022.1"/>
</dbReference>
<dbReference type="Pfam" id="PF00459">
    <property type="entry name" value="Inositol_P"/>
    <property type="match status" value="1"/>
</dbReference>
<sequence>MDKLQKMHTQILEWLNEIVPIIKGSLSDDLMIETKINRKDLVTNIDKKVQDFLVRKITETYPTHFIVGEESPELKISDNRKHVWIIDPIDGTANLVKQLDHFCVLIAYYENDIGKLGYIFDVMNDDLYYAIENKGAFLNNQKLPMPEEISLQEGLISADVRDWYGKECFGRLAEESFDIRYFGCGGIDSIHVITGKFAAFATSKAGPWDLAAQLVFAKELGMKVSHFDGRELHYLDHGDWVISNKGAYDDLLTILKGWNC</sequence>
<dbReference type="GO" id="GO:0007165">
    <property type="term" value="P:signal transduction"/>
    <property type="evidence" value="ECO:0007669"/>
    <property type="project" value="TreeGrafter"/>
</dbReference>
<feature type="binding site" evidence="5">
    <location>
        <position position="87"/>
    </location>
    <ligand>
        <name>Mg(2+)</name>
        <dbReference type="ChEBI" id="CHEBI:18420"/>
        <label>1</label>
        <note>catalytic</note>
    </ligand>
</feature>
<dbReference type="InterPro" id="IPR000760">
    <property type="entry name" value="Inositol_monophosphatase-like"/>
</dbReference>
<evidence type="ECO:0000313" key="7">
    <source>
        <dbReference type="Proteomes" id="UP000626844"/>
    </source>
</evidence>
<gene>
    <name evidence="6" type="ORF">IC621_16415</name>
</gene>
<dbReference type="SUPFAM" id="SSF56655">
    <property type="entry name" value="Carbohydrate phosphatase"/>
    <property type="match status" value="1"/>
</dbReference>
<dbReference type="CDD" id="cd01637">
    <property type="entry name" value="IMPase_like"/>
    <property type="match status" value="1"/>
</dbReference>
<dbReference type="PANTHER" id="PTHR20854:SF4">
    <property type="entry name" value="INOSITOL-1-MONOPHOSPHATASE-RELATED"/>
    <property type="match status" value="1"/>
</dbReference>
<organism evidence="6 7">
    <name type="scientific">Metabacillus arenae</name>
    <dbReference type="NCBI Taxonomy" id="2771434"/>
    <lineage>
        <taxon>Bacteria</taxon>
        <taxon>Bacillati</taxon>
        <taxon>Bacillota</taxon>
        <taxon>Bacilli</taxon>
        <taxon>Bacillales</taxon>
        <taxon>Bacillaceae</taxon>
        <taxon>Metabacillus</taxon>
    </lineage>
</organism>
<reference evidence="6" key="1">
    <citation type="submission" date="2020-09" db="EMBL/GenBank/DDBJ databases">
        <title>A novel bacterium of genus Bacillus, isolated from South China Sea.</title>
        <authorList>
            <person name="Huang H."/>
            <person name="Mo K."/>
            <person name="Hu Y."/>
        </authorList>
    </citation>
    <scope>NUCLEOTIDE SEQUENCE</scope>
    <source>
        <strain evidence="6">IB182487</strain>
    </source>
</reference>
<dbReference type="EMBL" id="JACXAI010000022">
    <property type="protein sequence ID" value="MBD1381817.1"/>
    <property type="molecule type" value="Genomic_DNA"/>
</dbReference>
<dbReference type="FunFam" id="3.30.540.10:FF:000003">
    <property type="entry name" value="Inositol-1-monophosphatase"/>
    <property type="match status" value="1"/>
</dbReference>
<evidence type="ECO:0000313" key="6">
    <source>
        <dbReference type="EMBL" id="MBD1381817.1"/>
    </source>
</evidence>
<feature type="binding site" evidence="5">
    <location>
        <position position="209"/>
    </location>
    <ligand>
        <name>Mg(2+)</name>
        <dbReference type="ChEBI" id="CHEBI:18420"/>
        <label>1</label>
        <note>catalytic</note>
    </ligand>
</feature>
<evidence type="ECO:0000256" key="2">
    <source>
        <dbReference type="ARBA" id="ARBA00022723"/>
    </source>
</evidence>
<evidence type="ECO:0000256" key="4">
    <source>
        <dbReference type="ARBA" id="ARBA00022842"/>
    </source>
</evidence>
<dbReference type="Proteomes" id="UP000626844">
    <property type="component" value="Unassembled WGS sequence"/>
</dbReference>
<feature type="binding site" evidence="5">
    <location>
        <position position="89"/>
    </location>
    <ligand>
        <name>Mg(2+)</name>
        <dbReference type="ChEBI" id="CHEBI:18420"/>
        <label>1</label>
        <note>catalytic</note>
    </ligand>
</feature>
<comment type="cofactor">
    <cofactor evidence="1 5">
        <name>Mg(2+)</name>
        <dbReference type="ChEBI" id="CHEBI:18420"/>
    </cofactor>
</comment>
<dbReference type="GO" id="GO:0006020">
    <property type="term" value="P:inositol metabolic process"/>
    <property type="evidence" value="ECO:0007669"/>
    <property type="project" value="TreeGrafter"/>
</dbReference>
<protein>
    <submittedName>
        <fullName evidence="6">Inositol monophosphatase family protein</fullName>
    </submittedName>
</protein>
<accession>A0A926NCN3</accession>
<evidence type="ECO:0000256" key="3">
    <source>
        <dbReference type="ARBA" id="ARBA00022801"/>
    </source>
</evidence>
<keyword evidence="4 5" id="KW-0460">Magnesium</keyword>
<dbReference type="GO" id="GO:0046872">
    <property type="term" value="F:metal ion binding"/>
    <property type="evidence" value="ECO:0007669"/>
    <property type="project" value="UniProtKB-KW"/>
</dbReference>
<dbReference type="Gene3D" id="3.30.540.10">
    <property type="entry name" value="Fructose-1,6-Bisphosphatase, subunit A, domain 1"/>
    <property type="match status" value="1"/>
</dbReference>
<dbReference type="GO" id="GO:0008934">
    <property type="term" value="F:inositol monophosphate 1-phosphatase activity"/>
    <property type="evidence" value="ECO:0007669"/>
    <property type="project" value="TreeGrafter"/>
</dbReference>
<comment type="caution">
    <text evidence="6">The sequence shown here is derived from an EMBL/GenBank/DDBJ whole genome shotgun (WGS) entry which is preliminary data.</text>
</comment>
<keyword evidence="2 5" id="KW-0479">Metal-binding</keyword>
<dbReference type="PRINTS" id="PR00377">
    <property type="entry name" value="IMPHPHTASES"/>
</dbReference>
<keyword evidence="7" id="KW-1185">Reference proteome</keyword>
<keyword evidence="3" id="KW-0378">Hydrolase</keyword>
<dbReference type="AlphaFoldDB" id="A0A926NCN3"/>
<proteinExistence type="predicted"/>
<feature type="binding site" evidence="5">
    <location>
        <position position="69"/>
    </location>
    <ligand>
        <name>Mg(2+)</name>
        <dbReference type="ChEBI" id="CHEBI:18420"/>
        <label>1</label>
        <note>catalytic</note>
    </ligand>
</feature>
<dbReference type="PANTHER" id="PTHR20854">
    <property type="entry name" value="INOSITOL MONOPHOSPHATASE"/>
    <property type="match status" value="1"/>
</dbReference>
<name>A0A926NCN3_9BACI</name>
<evidence type="ECO:0000256" key="1">
    <source>
        <dbReference type="ARBA" id="ARBA00001946"/>
    </source>
</evidence>
<dbReference type="Gene3D" id="3.40.190.80">
    <property type="match status" value="1"/>
</dbReference>
<feature type="binding site" evidence="5">
    <location>
        <position position="90"/>
    </location>
    <ligand>
        <name>Mg(2+)</name>
        <dbReference type="ChEBI" id="CHEBI:18420"/>
        <label>2</label>
    </ligand>
</feature>